<dbReference type="InterPro" id="IPR011527">
    <property type="entry name" value="ABC1_TM_dom"/>
</dbReference>
<feature type="transmembrane region" description="Helical" evidence="9">
    <location>
        <begin position="266"/>
        <end position="288"/>
    </location>
</feature>
<proteinExistence type="predicted"/>
<keyword evidence="13" id="KW-1185">Reference proteome</keyword>
<accession>A0A0N8GSZ7</accession>
<dbReference type="Pfam" id="PF00005">
    <property type="entry name" value="ABC_tran"/>
    <property type="match status" value="1"/>
</dbReference>
<evidence type="ECO:0000313" key="13">
    <source>
        <dbReference type="Proteomes" id="UP000050501"/>
    </source>
</evidence>
<evidence type="ECO:0000256" key="8">
    <source>
        <dbReference type="ARBA" id="ARBA00023136"/>
    </source>
</evidence>
<dbReference type="EMBL" id="LGCM01000010">
    <property type="protein sequence ID" value="KPL90690.1"/>
    <property type="molecule type" value="Genomic_DNA"/>
</dbReference>
<dbReference type="InterPro" id="IPR027417">
    <property type="entry name" value="P-loop_NTPase"/>
</dbReference>
<dbReference type="Pfam" id="PF00664">
    <property type="entry name" value="ABC_membrane"/>
    <property type="match status" value="1"/>
</dbReference>
<comment type="caution">
    <text evidence="12">The sequence shown here is derived from an EMBL/GenBank/DDBJ whole genome shotgun (WGS) entry which is preliminary data.</text>
</comment>
<dbReference type="PANTHER" id="PTHR24221:SF590">
    <property type="entry name" value="COMPONENT LINKED WITH THE ASSEMBLY OF CYTOCHROME' TRANSPORT TRANSMEMBRANE ATP-BINDING PROTEIN ABC TRANSPORTER CYDD-RELATED"/>
    <property type="match status" value="1"/>
</dbReference>
<evidence type="ECO:0008006" key="14">
    <source>
        <dbReference type="Google" id="ProtNLM"/>
    </source>
</evidence>
<dbReference type="PROSITE" id="PS00211">
    <property type="entry name" value="ABC_TRANSPORTER_1"/>
    <property type="match status" value="1"/>
</dbReference>
<feature type="transmembrane region" description="Helical" evidence="9">
    <location>
        <begin position="236"/>
        <end position="260"/>
    </location>
</feature>
<dbReference type="PATRIC" id="fig|229921.5.peg.2470"/>
<evidence type="ECO:0000256" key="4">
    <source>
        <dbReference type="ARBA" id="ARBA00022692"/>
    </source>
</evidence>
<keyword evidence="4 9" id="KW-0812">Transmembrane</keyword>
<evidence type="ECO:0000256" key="9">
    <source>
        <dbReference type="SAM" id="Phobius"/>
    </source>
</evidence>
<dbReference type="SUPFAM" id="SSF90123">
    <property type="entry name" value="ABC transporter transmembrane region"/>
    <property type="match status" value="1"/>
</dbReference>
<dbReference type="STRING" id="229921.ADN01_02310"/>
<comment type="subcellular location">
    <subcellularLocation>
        <location evidence="1">Cell membrane</location>
        <topology evidence="1">Multi-pass membrane protein</topology>
    </subcellularLocation>
</comment>
<dbReference type="InterPro" id="IPR003439">
    <property type="entry name" value="ABC_transporter-like_ATP-bd"/>
</dbReference>
<dbReference type="AlphaFoldDB" id="A0A0N8GSZ7"/>
<keyword evidence="3" id="KW-1003">Cell membrane</keyword>
<dbReference type="InterPro" id="IPR039421">
    <property type="entry name" value="Type_1_exporter"/>
</dbReference>
<evidence type="ECO:0000313" key="12">
    <source>
        <dbReference type="EMBL" id="KPL90690.1"/>
    </source>
</evidence>
<keyword evidence="8 9" id="KW-0472">Membrane</keyword>
<feature type="transmembrane region" description="Helical" evidence="9">
    <location>
        <begin position="138"/>
        <end position="155"/>
    </location>
</feature>
<gene>
    <name evidence="12" type="ORF">ADN01_02310</name>
</gene>
<keyword evidence="5" id="KW-0547">Nucleotide-binding</keyword>
<dbReference type="RefSeq" id="WP_062418716.1">
    <property type="nucleotide sequence ID" value="NZ_DF967974.1"/>
</dbReference>
<evidence type="ECO:0000256" key="5">
    <source>
        <dbReference type="ARBA" id="ARBA00022741"/>
    </source>
</evidence>
<dbReference type="CDD" id="cd18584">
    <property type="entry name" value="ABC_6TM_AarD_CydD"/>
    <property type="match status" value="1"/>
</dbReference>
<dbReference type="Proteomes" id="UP000050501">
    <property type="component" value="Unassembled WGS sequence"/>
</dbReference>
<protein>
    <recommendedName>
        <fullName evidence="14">Thiol reductant ABC exporter subunit CydD</fullName>
    </recommendedName>
</protein>
<dbReference type="GO" id="GO:0042883">
    <property type="term" value="P:cysteine transport"/>
    <property type="evidence" value="ECO:0007669"/>
    <property type="project" value="InterPro"/>
</dbReference>
<feature type="domain" description="ABC transporter" evidence="10">
    <location>
        <begin position="339"/>
        <end position="574"/>
    </location>
</feature>
<keyword evidence="6" id="KW-0067">ATP-binding</keyword>
<dbReference type="InterPro" id="IPR014216">
    <property type="entry name" value="ABC_transptr_CydD"/>
</dbReference>
<dbReference type="PANTHER" id="PTHR24221">
    <property type="entry name" value="ATP-BINDING CASSETTE SUB-FAMILY B"/>
    <property type="match status" value="1"/>
</dbReference>
<dbReference type="SUPFAM" id="SSF52540">
    <property type="entry name" value="P-loop containing nucleoside triphosphate hydrolases"/>
    <property type="match status" value="1"/>
</dbReference>
<dbReference type="Gene3D" id="1.20.1560.10">
    <property type="entry name" value="ABC transporter type 1, transmembrane domain"/>
    <property type="match status" value="1"/>
</dbReference>
<dbReference type="InterPro" id="IPR003593">
    <property type="entry name" value="AAA+_ATPase"/>
</dbReference>
<dbReference type="GO" id="GO:0005886">
    <property type="term" value="C:plasma membrane"/>
    <property type="evidence" value="ECO:0007669"/>
    <property type="project" value="UniProtKB-SubCell"/>
</dbReference>
<dbReference type="InterPro" id="IPR036640">
    <property type="entry name" value="ABC1_TM_sf"/>
</dbReference>
<feature type="transmembrane region" description="Helical" evidence="9">
    <location>
        <begin position="161"/>
        <end position="184"/>
    </location>
</feature>
<dbReference type="GO" id="GO:0016887">
    <property type="term" value="F:ATP hydrolysis activity"/>
    <property type="evidence" value="ECO:0007669"/>
    <property type="project" value="InterPro"/>
</dbReference>
<evidence type="ECO:0000256" key="7">
    <source>
        <dbReference type="ARBA" id="ARBA00022989"/>
    </source>
</evidence>
<evidence type="ECO:0000256" key="1">
    <source>
        <dbReference type="ARBA" id="ARBA00004651"/>
    </source>
</evidence>
<evidence type="ECO:0000256" key="3">
    <source>
        <dbReference type="ARBA" id="ARBA00022475"/>
    </source>
</evidence>
<dbReference type="FunFam" id="3.40.50.300:FF:000299">
    <property type="entry name" value="ABC transporter ATP-binding protein/permease"/>
    <property type="match status" value="1"/>
</dbReference>
<dbReference type="PROSITE" id="PS50893">
    <property type="entry name" value="ABC_TRANSPORTER_2"/>
    <property type="match status" value="1"/>
</dbReference>
<dbReference type="GO" id="GO:0005524">
    <property type="term" value="F:ATP binding"/>
    <property type="evidence" value="ECO:0007669"/>
    <property type="project" value="UniProtKB-KW"/>
</dbReference>
<sequence length="579" mass="61126">MKLDARLLRQARAAAGLLMLAVGLGLAGGLFAIGQAQILSRVINGLHLGGWDSAQAWAALKLMAVVIVGRGLTTYGGEWAASAAALRIKRNLRQMLAEKILGGGPLGLDREESGELAAAAVEGVEAVEAYFSQYLPQIALAALIPTAILVVVFPLDALSGLVLLLTAPLIPIFMVLIGGASAAVTRKQWSTLARLSAFFLDTLQGLTTLKMLNQSLRQAERIEGASQRYRKATLEVLRVTFLSALVLELVSTLSTAVVAVQIGLRLLYGLMGFEQAFFILVIAPEFYLPLRNLGLRFHAAMNGAAAAQRIFGILEKPEMSEPQLSAGGEEAPLAAAPRIEFRGVSARYAGRTEAALREVNLTLPAGKVTALTGHSGAGKSTLARLLLRFAAAEAGEIWVDGRPLGSLALGTWRRSVSWVPQHPALFAGTLAENIRLGNPQAAEDAVRRAAQQAGMDEFLARLPLGLETRIGEDGARLSGGQAQRVALARAFLMDAPVVILDEPGAHLDPELEETLTAATRRLLQGRTVLVIAHRLATVLGADQVVWMEAGRAAECGSPHALMQSGGAFAAWAGSLGGQA</sequence>
<name>A0A0N8GSZ7_9CHLR</name>
<feature type="domain" description="ABC transmembrane type-1" evidence="11">
    <location>
        <begin position="20"/>
        <end position="302"/>
    </location>
</feature>
<dbReference type="SMART" id="SM00382">
    <property type="entry name" value="AAA"/>
    <property type="match status" value="1"/>
</dbReference>
<evidence type="ECO:0000259" key="11">
    <source>
        <dbReference type="PROSITE" id="PS50929"/>
    </source>
</evidence>
<dbReference type="PROSITE" id="PS50929">
    <property type="entry name" value="ABC_TM1F"/>
    <property type="match status" value="1"/>
</dbReference>
<reference evidence="12 13" key="1">
    <citation type="submission" date="2015-07" db="EMBL/GenBank/DDBJ databases">
        <title>Genome sequence of Levilinea saccharolytica DSM 16555.</title>
        <authorList>
            <person name="Hemp J."/>
            <person name="Ward L.M."/>
            <person name="Pace L.A."/>
            <person name="Fischer W.W."/>
        </authorList>
    </citation>
    <scope>NUCLEOTIDE SEQUENCE [LARGE SCALE GENOMIC DNA]</scope>
    <source>
        <strain evidence="12 13">KIBI-1</strain>
    </source>
</reference>
<organism evidence="12 13">
    <name type="scientific">Levilinea saccharolytica</name>
    <dbReference type="NCBI Taxonomy" id="229921"/>
    <lineage>
        <taxon>Bacteria</taxon>
        <taxon>Bacillati</taxon>
        <taxon>Chloroflexota</taxon>
        <taxon>Anaerolineae</taxon>
        <taxon>Anaerolineales</taxon>
        <taxon>Anaerolineaceae</taxon>
        <taxon>Levilinea</taxon>
    </lineage>
</organism>
<dbReference type="OrthoDB" id="9762778at2"/>
<evidence type="ECO:0000256" key="6">
    <source>
        <dbReference type="ARBA" id="ARBA00022840"/>
    </source>
</evidence>
<dbReference type="GO" id="GO:0140359">
    <property type="term" value="F:ABC-type transporter activity"/>
    <property type="evidence" value="ECO:0007669"/>
    <property type="project" value="InterPro"/>
</dbReference>
<dbReference type="NCBIfam" id="TIGR02857">
    <property type="entry name" value="CydD"/>
    <property type="match status" value="1"/>
</dbReference>
<evidence type="ECO:0000259" key="10">
    <source>
        <dbReference type="PROSITE" id="PS50893"/>
    </source>
</evidence>
<evidence type="ECO:0000256" key="2">
    <source>
        <dbReference type="ARBA" id="ARBA00022448"/>
    </source>
</evidence>
<dbReference type="InterPro" id="IPR017871">
    <property type="entry name" value="ABC_transporter-like_CS"/>
</dbReference>
<dbReference type="Gene3D" id="3.40.50.300">
    <property type="entry name" value="P-loop containing nucleotide triphosphate hydrolases"/>
    <property type="match status" value="1"/>
</dbReference>
<keyword evidence="2" id="KW-0813">Transport</keyword>
<keyword evidence="7 9" id="KW-1133">Transmembrane helix</keyword>